<evidence type="ECO:0000313" key="2">
    <source>
        <dbReference type="EMBL" id="QEW06544.1"/>
    </source>
</evidence>
<proteinExistence type="predicted"/>
<organism evidence="2 3">
    <name type="scientific">Nitrincola iocasae</name>
    <dbReference type="NCBI Taxonomy" id="2614693"/>
    <lineage>
        <taxon>Bacteria</taxon>
        <taxon>Pseudomonadati</taxon>
        <taxon>Pseudomonadota</taxon>
        <taxon>Gammaproteobacteria</taxon>
        <taxon>Oceanospirillales</taxon>
        <taxon>Oceanospirillaceae</taxon>
        <taxon>Nitrincola</taxon>
    </lineage>
</organism>
<dbReference type="EMBL" id="CP044222">
    <property type="protein sequence ID" value="QEW06544.1"/>
    <property type="molecule type" value="Genomic_DNA"/>
</dbReference>
<protein>
    <submittedName>
        <fullName evidence="2">Uncharacterized protein</fullName>
    </submittedName>
</protein>
<keyword evidence="1" id="KW-1133">Transmembrane helix</keyword>
<sequence length="155" mass="17439">MSDVSVASVIETVLPDDGKRESLWVWLLISAMLLLGALGIWLRQEVVPERTHVSLNPVQSQQLMALSIAREEILFLAEKPWPAPESLEQLGLDLFASSASQDWHQPGDDCYQWISRQHDGDFLLRISDGVIFYHPGEAGLLSSCTPDEHWTLMEN</sequence>
<evidence type="ECO:0000256" key="1">
    <source>
        <dbReference type="SAM" id="Phobius"/>
    </source>
</evidence>
<keyword evidence="1" id="KW-0812">Transmembrane</keyword>
<reference evidence="2 3" key="1">
    <citation type="submission" date="2019-09" db="EMBL/GenBank/DDBJ databases">
        <title>Nitrincola iocasae sp. nov., a bacterium isolated from the sediment collected at a cold seep field in South China Sea.</title>
        <authorList>
            <person name="Zhang H."/>
            <person name="Wang H."/>
            <person name="Li C."/>
        </authorList>
    </citation>
    <scope>NUCLEOTIDE SEQUENCE [LARGE SCALE GENOMIC DNA]</scope>
    <source>
        <strain evidence="2 3">KXZD1103</strain>
    </source>
</reference>
<keyword evidence="3" id="KW-1185">Reference proteome</keyword>
<name>A0A5J6LCY8_9GAMM</name>
<gene>
    <name evidence="2" type="ORF">F5I99_08480</name>
</gene>
<dbReference type="KEGG" id="nik:F5I99_08480"/>
<dbReference type="Proteomes" id="UP000325606">
    <property type="component" value="Chromosome"/>
</dbReference>
<keyword evidence="1" id="KW-0472">Membrane</keyword>
<dbReference type="AlphaFoldDB" id="A0A5J6LCY8"/>
<feature type="transmembrane region" description="Helical" evidence="1">
    <location>
        <begin position="23"/>
        <end position="42"/>
    </location>
</feature>
<accession>A0A5J6LCY8</accession>
<evidence type="ECO:0000313" key="3">
    <source>
        <dbReference type="Proteomes" id="UP000325606"/>
    </source>
</evidence>
<dbReference type="RefSeq" id="WP_151054990.1">
    <property type="nucleotide sequence ID" value="NZ_CP044222.1"/>
</dbReference>